<dbReference type="SUPFAM" id="SSF55455">
    <property type="entry name" value="SRF-like"/>
    <property type="match status" value="1"/>
</dbReference>
<evidence type="ECO:0000256" key="4">
    <source>
        <dbReference type="ARBA" id="ARBA00023163"/>
    </source>
</evidence>
<proteinExistence type="predicted"/>
<dbReference type="PRINTS" id="PR00404">
    <property type="entry name" value="MADSDOMAIN"/>
</dbReference>
<evidence type="ECO:0000313" key="10">
    <source>
        <dbReference type="Proteomes" id="UP000734854"/>
    </source>
</evidence>
<evidence type="ECO:0000256" key="2">
    <source>
        <dbReference type="ARBA" id="ARBA00023015"/>
    </source>
</evidence>
<dbReference type="InterPro" id="IPR033896">
    <property type="entry name" value="MEF2-like_N"/>
</dbReference>
<evidence type="ECO:0000256" key="3">
    <source>
        <dbReference type="ARBA" id="ARBA00023125"/>
    </source>
</evidence>
<dbReference type="PROSITE" id="PS50066">
    <property type="entry name" value="MADS_BOX_2"/>
    <property type="match status" value="1"/>
</dbReference>
<evidence type="ECO:0000256" key="6">
    <source>
        <dbReference type="SAM" id="MobiDB-lite"/>
    </source>
</evidence>
<dbReference type="FunFam" id="3.40.1810.10:FF:000006">
    <property type="entry name" value="Agamous-like MADS-box protein AGL62"/>
    <property type="match status" value="1"/>
</dbReference>
<keyword evidence="7" id="KW-0472">Membrane</keyword>
<accession>A0A8J5HJL8</accession>
<feature type="compositionally biased region" description="Basic and acidic residues" evidence="6">
    <location>
        <begin position="226"/>
        <end position="236"/>
    </location>
</feature>
<organism evidence="9 10">
    <name type="scientific">Zingiber officinale</name>
    <name type="common">Ginger</name>
    <name type="synonym">Amomum zingiber</name>
    <dbReference type="NCBI Taxonomy" id="94328"/>
    <lineage>
        <taxon>Eukaryota</taxon>
        <taxon>Viridiplantae</taxon>
        <taxon>Streptophyta</taxon>
        <taxon>Embryophyta</taxon>
        <taxon>Tracheophyta</taxon>
        <taxon>Spermatophyta</taxon>
        <taxon>Magnoliopsida</taxon>
        <taxon>Liliopsida</taxon>
        <taxon>Zingiberales</taxon>
        <taxon>Zingiberaceae</taxon>
        <taxon>Zingiber</taxon>
    </lineage>
</organism>
<keyword evidence="7" id="KW-0812">Transmembrane</keyword>
<feature type="region of interest" description="Disordered" evidence="6">
    <location>
        <begin position="226"/>
        <end position="251"/>
    </location>
</feature>
<reference evidence="9 10" key="1">
    <citation type="submission" date="2020-08" db="EMBL/GenBank/DDBJ databases">
        <title>Plant Genome Project.</title>
        <authorList>
            <person name="Zhang R.-G."/>
        </authorList>
    </citation>
    <scope>NUCLEOTIDE SEQUENCE [LARGE SCALE GENOMIC DNA]</scope>
    <source>
        <tissue evidence="9">Rhizome</tissue>
    </source>
</reference>
<dbReference type="PANTHER" id="PTHR34188:SF5">
    <property type="entry name" value="OS05G0131900 PROTEIN"/>
    <property type="match status" value="1"/>
</dbReference>
<evidence type="ECO:0000313" key="9">
    <source>
        <dbReference type="EMBL" id="KAG6526196.1"/>
    </source>
</evidence>
<name>A0A8J5HJL8_ZINOF</name>
<keyword evidence="4" id="KW-0804">Transcription</keyword>
<dbReference type="GO" id="GO:0045944">
    <property type="term" value="P:positive regulation of transcription by RNA polymerase II"/>
    <property type="evidence" value="ECO:0007669"/>
    <property type="project" value="InterPro"/>
</dbReference>
<keyword evidence="7" id="KW-1133">Transmembrane helix</keyword>
<evidence type="ECO:0000259" key="8">
    <source>
        <dbReference type="PROSITE" id="PS50066"/>
    </source>
</evidence>
<keyword evidence="3" id="KW-0238">DNA-binding</keyword>
<sequence>MKKTSRGRQRIAMEAIENAAARKVCFSKRRAGVFKKAAELSVLCGAELAVLAFSPSGKPFSFGNPSVDSVFARFLSAWPAPPRHHPLAGVPVQALGREESQLAELLEAERRRKAALEAAIFRPWGTVADLLNADVKALGMPELGLLQRALEWVRAEAAGRAEQLAFQPWIKLLKHRLNPTWPWIGIIQQRDIALDLESCMNSVTKEQGVKDIGILSSFDIDAFLKPDRDGQSEHSRSSSSEHSYTDEEALVDKRVEPEENVSLLEKKIEIEKPNKKGRKKPPKPPRPPNSPPLIDATNQKLMKEIEEIARLKRERIQRMKIKMKNAKSTHSNSSLWALLVTILFILVIIWRGVYSRGSYRLGFYGTPESSAQSRGGFVSIQFYKNVSANLHSPASSASPNNSDGKAIREALNNKVLHSRCFLS</sequence>
<evidence type="ECO:0000256" key="5">
    <source>
        <dbReference type="ARBA" id="ARBA00023242"/>
    </source>
</evidence>
<dbReference type="AlphaFoldDB" id="A0A8J5HJL8"/>
<dbReference type="GO" id="GO:0005634">
    <property type="term" value="C:nucleus"/>
    <property type="evidence" value="ECO:0007669"/>
    <property type="project" value="UniProtKB-SubCell"/>
</dbReference>
<dbReference type="InterPro" id="IPR002100">
    <property type="entry name" value="TF_MADSbox"/>
</dbReference>
<evidence type="ECO:0000256" key="7">
    <source>
        <dbReference type="SAM" id="Phobius"/>
    </source>
</evidence>
<keyword evidence="5" id="KW-0539">Nucleus</keyword>
<dbReference type="GO" id="GO:0046983">
    <property type="term" value="F:protein dimerization activity"/>
    <property type="evidence" value="ECO:0007669"/>
    <property type="project" value="InterPro"/>
</dbReference>
<comment type="caution">
    <text evidence="9">The sequence shown here is derived from an EMBL/GenBank/DDBJ whole genome shotgun (WGS) entry which is preliminary data.</text>
</comment>
<feature type="region of interest" description="Disordered" evidence="6">
    <location>
        <begin position="266"/>
        <end position="298"/>
    </location>
</feature>
<dbReference type="CDD" id="cd00265">
    <property type="entry name" value="MADS_MEF2_like"/>
    <property type="match status" value="1"/>
</dbReference>
<dbReference type="Proteomes" id="UP000734854">
    <property type="component" value="Unassembled WGS sequence"/>
</dbReference>
<dbReference type="InterPro" id="IPR036879">
    <property type="entry name" value="TF_MADSbox_sf"/>
</dbReference>
<dbReference type="EMBL" id="JACMSC010000004">
    <property type="protein sequence ID" value="KAG6526196.1"/>
    <property type="molecule type" value="Genomic_DNA"/>
</dbReference>
<dbReference type="Gene3D" id="3.40.1810.10">
    <property type="entry name" value="Transcription factor, MADS-box"/>
    <property type="match status" value="1"/>
</dbReference>
<feature type="transmembrane region" description="Helical" evidence="7">
    <location>
        <begin position="335"/>
        <end position="354"/>
    </location>
</feature>
<keyword evidence="10" id="KW-1185">Reference proteome</keyword>
<evidence type="ECO:0000256" key="1">
    <source>
        <dbReference type="ARBA" id="ARBA00004123"/>
    </source>
</evidence>
<dbReference type="GO" id="GO:0000977">
    <property type="term" value="F:RNA polymerase II transcription regulatory region sequence-specific DNA binding"/>
    <property type="evidence" value="ECO:0007669"/>
    <property type="project" value="InterPro"/>
</dbReference>
<dbReference type="Pfam" id="PF00319">
    <property type="entry name" value="SRF-TF"/>
    <property type="match status" value="1"/>
</dbReference>
<dbReference type="PANTHER" id="PTHR34188">
    <property type="entry name" value="OS01G0299500 PROTEIN"/>
    <property type="match status" value="1"/>
</dbReference>
<comment type="subcellular location">
    <subcellularLocation>
        <location evidence="1">Nucleus</location>
    </subcellularLocation>
</comment>
<dbReference type="SMART" id="SM00432">
    <property type="entry name" value="MADS"/>
    <property type="match status" value="1"/>
</dbReference>
<protein>
    <recommendedName>
        <fullName evidence="8">MADS-box domain-containing protein</fullName>
    </recommendedName>
</protein>
<keyword evidence="2" id="KW-0805">Transcription regulation</keyword>
<gene>
    <name evidence="9" type="ORF">ZIOFF_016174</name>
</gene>
<feature type="domain" description="MADS-box" evidence="8">
    <location>
        <begin position="6"/>
        <end position="66"/>
    </location>
</feature>